<dbReference type="AlphaFoldDB" id="A0A161W4D6"/>
<dbReference type="Pfam" id="PF14856">
    <property type="entry name" value="Hce2"/>
    <property type="match status" value="1"/>
</dbReference>
<evidence type="ECO:0000259" key="2">
    <source>
        <dbReference type="Pfam" id="PF14856"/>
    </source>
</evidence>
<feature type="domain" description="Ecp2 effector protein-like" evidence="2">
    <location>
        <begin position="130"/>
        <end position="237"/>
    </location>
</feature>
<reference evidence="3 4" key="1">
    <citation type="submission" date="2015-06" db="EMBL/GenBank/DDBJ databases">
        <title>Survival trade-offs in plant roots during colonization by closely related pathogenic and mutualistic fungi.</title>
        <authorList>
            <person name="Hacquard S."/>
            <person name="Kracher B."/>
            <person name="Hiruma K."/>
            <person name="Weinman A."/>
            <person name="Muench P."/>
            <person name="Garrido Oter R."/>
            <person name="Ver Loren van Themaat E."/>
            <person name="Dallerey J.-F."/>
            <person name="Damm U."/>
            <person name="Henrissat B."/>
            <person name="Lespinet O."/>
            <person name="Thon M."/>
            <person name="Kemen E."/>
            <person name="McHardy A.C."/>
            <person name="Schulze-Lefert P."/>
            <person name="O'Connell R.J."/>
        </authorList>
    </citation>
    <scope>NUCLEOTIDE SEQUENCE [LARGE SCALE GENOMIC DNA]</scope>
    <source>
        <strain evidence="3 4">0861</strain>
    </source>
</reference>
<evidence type="ECO:0000256" key="1">
    <source>
        <dbReference type="SAM" id="SignalP"/>
    </source>
</evidence>
<name>A0A161W4D6_9PEZI</name>
<evidence type="ECO:0000313" key="4">
    <source>
        <dbReference type="Proteomes" id="UP000076552"/>
    </source>
</evidence>
<comment type="caution">
    <text evidence="3">The sequence shown here is derived from an EMBL/GenBank/DDBJ whole genome shotgun (WGS) entry which is preliminary data.</text>
</comment>
<protein>
    <recommendedName>
        <fullName evidence="2">Ecp2 effector protein-like domain-containing protein</fullName>
    </recommendedName>
</protein>
<gene>
    <name evidence="3" type="ORF">CT0861_05070</name>
</gene>
<feature type="signal peptide" evidence="1">
    <location>
        <begin position="1"/>
        <end position="19"/>
    </location>
</feature>
<dbReference type="Proteomes" id="UP000076552">
    <property type="component" value="Unassembled WGS sequence"/>
</dbReference>
<dbReference type="InterPro" id="IPR029226">
    <property type="entry name" value="Ecp2-like"/>
</dbReference>
<keyword evidence="4" id="KW-1185">Reference proteome</keyword>
<evidence type="ECO:0000313" key="3">
    <source>
        <dbReference type="EMBL" id="KZL66113.1"/>
    </source>
</evidence>
<organism evidence="3 4">
    <name type="scientific">Colletotrichum tofieldiae</name>
    <dbReference type="NCBI Taxonomy" id="708197"/>
    <lineage>
        <taxon>Eukaryota</taxon>
        <taxon>Fungi</taxon>
        <taxon>Dikarya</taxon>
        <taxon>Ascomycota</taxon>
        <taxon>Pezizomycotina</taxon>
        <taxon>Sordariomycetes</taxon>
        <taxon>Hypocreomycetidae</taxon>
        <taxon>Glomerellales</taxon>
        <taxon>Glomerellaceae</taxon>
        <taxon>Colletotrichum</taxon>
        <taxon>Colletotrichum spaethianum species complex</taxon>
    </lineage>
</organism>
<dbReference type="EMBL" id="LFIV01000189">
    <property type="protein sequence ID" value="KZL66113.1"/>
    <property type="molecule type" value="Genomic_DNA"/>
</dbReference>
<dbReference type="OrthoDB" id="4788837at2759"/>
<feature type="chain" id="PRO_5007828319" description="Ecp2 effector protein-like domain-containing protein" evidence="1">
    <location>
        <begin position="20"/>
        <end position="268"/>
    </location>
</feature>
<proteinExistence type="predicted"/>
<sequence>MAVMARILAAAVMVLTVTANPGPAPQGNGVIRDPACGSICAFTEPPFDKAICYEVKLDNGKCKAIFINPKAGKLDSGSTDGTISAGIEVKRTQINVDKNKGKRTTTKRDGNSPLSKRISFERSDKGEKVCHNQSSVCYNRDQMAKTEDCEGLLRFWSKTHGRWVISDRDLAGRRWLELMVSGSCVFAVGHPATGGDISPIKDKESSLGNLDIVGLLMQSIPQCDKSGGMEVRGVIQCDAFDIVFWVVGKGSFDCCRGDEAPGRSMDKA</sequence>
<keyword evidence="1" id="KW-0732">Signal</keyword>
<accession>A0A161W4D6</accession>